<dbReference type="EMBL" id="VOSW01000024">
    <property type="protein sequence ID" value="KAE8759154.1"/>
    <property type="molecule type" value="Genomic_DNA"/>
</dbReference>
<evidence type="ECO:0000256" key="1">
    <source>
        <dbReference type="SAM" id="SignalP"/>
    </source>
</evidence>
<name>A0A6N6WH87_9BURK</name>
<sequence>MYACSHLDARALWRTLSLASVLAICTPVSAYAQSRDGPGKYGTLTGDALFSNDSDHFDEERANIGYLFPNGWGLGASVTHYNAPDWSVYGRGLYGQYRQHDAQQIVDAHLGVMDTGGYATPTGMLDYMRHISGDTSLGVSAERNVVDSISGIEQGLTYNSLMLVLDHQFTPRFTVGAVAGAMWFSDHNTRPMLRTRWNYELVANSGLNSYIKTRNYYDSNPNRGDYYSPRWLAEYSGGLSWRAALSDKAAFFVSADLGRQNTENGVVNIWGARIGLQNHRSRTMQWQVAVDTTNNHTAGFAGGGSGYRYTSVTGRFMFPFN</sequence>
<feature type="signal peptide" evidence="1">
    <location>
        <begin position="1"/>
        <end position="32"/>
    </location>
</feature>
<dbReference type="RefSeq" id="WP_154560339.1">
    <property type="nucleotide sequence ID" value="NZ_VOSW01000024.1"/>
</dbReference>
<protein>
    <recommendedName>
        <fullName evidence="4">Porin</fullName>
    </recommendedName>
</protein>
<evidence type="ECO:0000313" key="3">
    <source>
        <dbReference type="Proteomes" id="UP000463700"/>
    </source>
</evidence>
<reference evidence="2 3" key="1">
    <citation type="journal article" date="2020" name="Int. J. Syst. Evol. Microbiol.">
        <title>Paraburkholderia madseniana sp. nov., a phenolic acid-degrading bacterium isolated from acidic forest soil.</title>
        <authorList>
            <person name="Wilhelm R.C."/>
            <person name="Murphy S.J.L."/>
            <person name="Feriancek N.M."/>
            <person name="Karasz D.C."/>
            <person name="DeRito C.M."/>
            <person name="Newman J.D."/>
            <person name="Buckley D.H."/>
        </authorList>
    </citation>
    <scope>NUCLEOTIDE SEQUENCE [LARGE SCALE GENOMIC DNA]</scope>
    <source>
        <strain evidence="2 3">RP11</strain>
    </source>
</reference>
<evidence type="ECO:0000313" key="2">
    <source>
        <dbReference type="EMBL" id="KAE8759154.1"/>
    </source>
</evidence>
<organism evidence="2 3">
    <name type="scientific">Paraburkholderia madseniana</name>
    <dbReference type="NCBI Taxonomy" id="2599607"/>
    <lineage>
        <taxon>Bacteria</taxon>
        <taxon>Pseudomonadati</taxon>
        <taxon>Pseudomonadota</taxon>
        <taxon>Betaproteobacteria</taxon>
        <taxon>Burkholderiales</taxon>
        <taxon>Burkholderiaceae</taxon>
        <taxon>Paraburkholderia</taxon>
    </lineage>
</organism>
<feature type="chain" id="PRO_5026731534" description="Porin" evidence="1">
    <location>
        <begin position="33"/>
        <end position="321"/>
    </location>
</feature>
<comment type="caution">
    <text evidence="2">The sequence shown here is derived from an EMBL/GenBank/DDBJ whole genome shotgun (WGS) entry which is preliminary data.</text>
</comment>
<accession>A0A6N6WH87</accession>
<keyword evidence="1" id="KW-0732">Signal</keyword>
<dbReference type="AlphaFoldDB" id="A0A6N6WH87"/>
<proteinExistence type="predicted"/>
<gene>
    <name evidence="2" type="ORF">FSO04_14465</name>
</gene>
<dbReference type="Proteomes" id="UP000463700">
    <property type="component" value="Unassembled WGS sequence"/>
</dbReference>
<dbReference type="OrthoDB" id="6675128at2"/>
<evidence type="ECO:0008006" key="4">
    <source>
        <dbReference type="Google" id="ProtNLM"/>
    </source>
</evidence>